<dbReference type="Gene3D" id="3.30.420.10">
    <property type="entry name" value="Ribonuclease H-like superfamily/Ribonuclease H"/>
    <property type="match status" value="1"/>
</dbReference>
<feature type="domain" description="Tc1-like transposase DDE" evidence="2">
    <location>
        <begin position="140"/>
        <end position="296"/>
    </location>
</feature>
<dbReference type="GO" id="GO:0003677">
    <property type="term" value="F:DNA binding"/>
    <property type="evidence" value="ECO:0007669"/>
    <property type="project" value="InterPro"/>
</dbReference>
<evidence type="ECO:0000259" key="2">
    <source>
        <dbReference type="Pfam" id="PF13358"/>
    </source>
</evidence>
<organism evidence="3 4">
    <name type="scientific">Octopus vulgaris</name>
    <name type="common">Common octopus</name>
    <dbReference type="NCBI Taxonomy" id="6645"/>
    <lineage>
        <taxon>Eukaryota</taxon>
        <taxon>Metazoa</taxon>
        <taxon>Spiralia</taxon>
        <taxon>Lophotrochozoa</taxon>
        <taxon>Mollusca</taxon>
        <taxon>Cephalopoda</taxon>
        <taxon>Coleoidea</taxon>
        <taxon>Octopodiformes</taxon>
        <taxon>Octopoda</taxon>
        <taxon>Incirrata</taxon>
        <taxon>Octopodidae</taxon>
        <taxon>Octopus</taxon>
    </lineage>
</organism>
<dbReference type="InterPro" id="IPR002492">
    <property type="entry name" value="Transposase_Tc1-like"/>
</dbReference>
<dbReference type="EMBL" id="OX597817">
    <property type="protein sequence ID" value="CAI9720601.1"/>
    <property type="molecule type" value="Genomic_DNA"/>
</dbReference>
<dbReference type="PANTHER" id="PTHR47326:SF1">
    <property type="entry name" value="HTH PSQ-TYPE DOMAIN-CONTAINING PROTEIN"/>
    <property type="match status" value="1"/>
</dbReference>
<dbReference type="Proteomes" id="UP001162480">
    <property type="component" value="Chromosome 4"/>
</dbReference>
<gene>
    <name evidence="3" type="ORF">OCTVUL_1B025023</name>
</gene>
<protein>
    <recommendedName>
        <fullName evidence="5">Transposable element Tc1 transposase</fullName>
    </recommendedName>
</protein>
<keyword evidence="4" id="KW-1185">Reference proteome</keyword>
<dbReference type="GO" id="GO:0006313">
    <property type="term" value="P:DNA transposition"/>
    <property type="evidence" value="ECO:0007669"/>
    <property type="project" value="InterPro"/>
</dbReference>
<dbReference type="GO" id="GO:0015074">
    <property type="term" value="P:DNA integration"/>
    <property type="evidence" value="ECO:0007669"/>
    <property type="project" value="InterPro"/>
</dbReference>
<feature type="domain" description="Transposase Tc1-like" evidence="1">
    <location>
        <begin position="67"/>
        <end position="134"/>
    </location>
</feature>
<proteinExistence type="predicted"/>
<name>A0AA36AQT0_OCTVU</name>
<dbReference type="Pfam" id="PF13358">
    <property type="entry name" value="DDE_3"/>
    <property type="match status" value="1"/>
</dbReference>
<sequence>MAKGKMLTDSEKGEIVKLLAAKKSTLENSKILKRDHRTVKRFIIDGKDGRKKHKSGRPKVTSLRDFRKIKRSVLANPHSTSKAIFNHAGVSDISKRTRNRILKQIDDQRTPTKCPPLSDINCQKRLAWATKYLKTNFQNVLWTDEARATLDGPDGWTKGWLLKGNSPRLQFRRQQGGGGVMIWAGIIGSEIVGPFLVPEGVKMNSVNYCEFLEDNLLPWLNSQNDAVNQNLIIQQDNAPSHASRFTKAWLSDQGISGERLMDWPPQSPDLNPIENLWSILKRKVYENGHQFNSKKDIWERIKEVSSEITPQQVHKLTSSVVRRLMDLIKNGGKRIKG</sequence>
<evidence type="ECO:0000313" key="4">
    <source>
        <dbReference type="Proteomes" id="UP001162480"/>
    </source>
</evidence>
<dbReference type="InterPro" id="IPR038717">
    <property type="entry name" value="Tc1-like_DDE_dom"/>
</dbReference>
<evidence type="ECO:0008006" key="5">
    <source>
        <dbReference type="Google" id="ProtNLM"/>
    </source>
</evidence>
<evidence type="ECO:0000313" key="3">
    <source>
        <dbReference type="EMBL" id="CAI9720601.1"/>
    </source>
</evidence>
<dbReference type="AlphaFoldDB" id="A0AA36AQT0"/>
<dbReference type="PANTHER" id="PTHR47326">
    <property type="entry name" value="TRANSPOSABLE ELEMENT TC3 TRANSPOSASE-LIKE PROTEIN"/>
    <property type="match status" value="1"/>
</dbReference>
<accession>A0AA36AQT0</accession>
<evidence type="ECO:0000259" key="1">
    <source>
        <dbReference type="Pfam" id="PF01498"/>
    </source>
</evidence>
<reference evidence="3" key="1">
    <citation type="submission" date="2023-08" db="EMBL/GenBank/DDBJ databases">
        <authorList>
            <person name="Alioto T."/>
            <person name="Alioto T."/>
            <person name="Gomez Garrido J."/>
        </authorList>
    </citation>
    <scope>NUCLEOTIDE SEQUENCE</scope>
</reference>
<dbReference type="InterPro" id="IPR036397">
    <property type="entry name" value="RNaseH_sf"/>
</dbReference>
<dbReference type="Pfam" id="PF01498">
    <property type="entry name" value="HTH_Tnp_Tc3_2"/>
    <property type="match status" value="1"/>
</dbReference>